<keyword evidence="1" id="KW-0472">Membrane</keyword>
<evidence type="ECO:0000256" key="1">
    <source>
        <dbReference type="SAM" id="Phobius"/>
    </source>
</evidence>
<evidence type="ECO:0000313" key="3">
    <source>
        <dbReference type="Proteomes" id="UP000799753"/>
    </source>
</evidence>
<protein>
    <submittedName>
        <fullName evidence="2">Uncharacterized protein</fullName>
    </submittedName>
</protein>
<name>A0A6A6RJL2_9PLEO</name>
<organism evidence="2 3">
    <name type="scientific">Massarina eburnea CBS 473.64</name>
    <dbReference type="NCBI Taxonomy" id="1395130"/>
    <lineage>
        <taxon>Eukaryota</taxon>
        <taxon>Fungi</taxon>
        <taxon>Dikarya</taxon>
        <taxon>Ascomycota</taxon>
        <taxon>Pezizomycotina</taxon>
        <taxon>Dothideomycetes</taxon>
        <taxon>Pleosporomycetidae</taxon>
        <taxon>Pleosporales</taxon>
        <taxon>Massarineae</taxon>
        <taxon>Massarinaceae</taxon>
        <taxon>Massarina</taxon>
    </lineage>
</organism>
<feature type="transmembrane region" description="Helical" evidence="1">
    <location>
        <begin position="12"/>
        <end position="37"/>
    </location>
</feature>
<feature type="transmembrane region" description="Helical" evidence="1">
    <location>
        <begin position="58"/>
        <end position="77"/>
    </location>
</feature>
<dbReference type="EMBL" id="MU006844">
    <property type="protein sequence ID" value="KAF2634268.1"/>
    <property type="molecule type" value="Genomic_DNA"/>
</dbReference>
<sequence length="119" mass="13189">MTMYEEWTQLDVVSGPLVLVSICPMLPAHVGGGRWAASFHLPSQRLQVGKAGNVRRGVMIMFVHLLLFHVAVPLTIYESVLLPSCLFAVEEDHHSGVCDRRRGESRLYSSFDSTGFCLG</sequence>
<gene>
    <name evidence="2" type="ORF">P280DRAFT_474751</name>
</gene>
<evidence type="ECO:0000313" key="2">
    <source>
        <dbReference type="EMBL" id="KAF2634268.1"/>
    </source>
</evidence>
<proteinExistence type="predicted"/>
<keyword evidence="3" id="KW-1185">Reference proteome</keyword>
<dbReference type="AlphaFoldDB" id="A0A6A6RJL2"/>
<keyword evidence="1" id="KW-0812">Transmembrane</keyword>
<accession>A0A6A6RJL2</accession>
<reference evidence="2" key="1">
    <citation type="journal article" date="2020" name="Stud. Mycol.">
        <title>101 Dothideomycetes genomes: a test case for predicting lifestyles and emergence of pathogens.</title>
        <authorList>
            <person name="Haridas S."/>
            <person name="Albert R."/>
            <person name="Binder M."/>
            <person name="Bloem J."/>
            <person name="Labutti K."/>
            <person name="Salamov A."/>
            <person name="Andreopoulos B."/>
            <person name="Baker S."/>
            <person name="Barry K."/>
            <person name="Bills G."/>
            <person name="Bluhm B."/>
            <person name="Cannon C."/>
            <person name="Castanera R."/>
            <person name="Culley D."/>
            <person name="Daum C."/>
            <person name="Ezra D."/>
            <person name="Gonzalez J."/>
            <person name="Henrissat B."/>
            <person name="Kuo A."/>
            <person name="Liang C."/>
            <person name="Lipzen A."/>
            <person name="Lutzoni F."/>
            <person name="Magnuson J."/>
            <person name="Mondo S."/>
            <person name="Nolan M."/>
            <person name="Ohm R."/>
            <person name="Pangilinan J."/>
            <person name="Park H.-J."/>
            <person name="Ramirez L."/>
            <person name="Alfaro M."/>
            <person name="Sun H."/>
            <person name="Tritt A."/>
            <person name="Yoshinaga Y."/>
            <person name="Zwiers L.-H."/>
            <person name="Turgeon B."/>
            <person name="Goodwin S."/>
            <person name="Spatafora J."/>
            <person name="Crous P."/>
            <person name="Grigoriev I."/>
        </authorList>
    </citation>
    <scope>NUCLEOTIDE SEQUENCE</scope>
    <source>
        <strain evidence="2">CBS 473.64</strain>
    </source>
</reference>
<keyword evidence="1" id="KW-1133">Transmembrane helix</keyword>
<dbReference type="Proteomes" id="UP000799753">
    <property type="component" value="Unassembled WGS sequence"/>
</dbReference>